<dbReference type="AlphaFoldDB" id="A0AA88YCX3"/>
<dbReference type="EMBL" id="VSWD01000005">
    <property type="protein sequence ID" value="KAK3102715.1"/>
    <property type="molecule type" value="Genomic_DNA"/>
</dbReference>
<evidence type="ECO:0000313" key="1">
    <source>
        <dbReference type="EMBL" id="KAK3102715.1"/>
    </source>
</evidence>
<proteinExistence type="predicted"/>
<dbReference type="PANTHER" id="PTHR45774:SF3">
    <property type="entry name" value="BTB (POZ) DOMAIN-CONTAINING 2B-RELATED"/>
    <property type="match status" value="1"/>
</dbReference>
<protein>
    <submittedName>
        <fullName evidence="1">Uncharacterized protein</fullName>
    </submittedName>
</protein>
<comment type="caution">
    <text evidence="1">The sequence shown here is derived from an EMBL/GenBank/DDBJ whole genome shotgun (WGS) entry which is preliminary data.</text>
</comment>
<accession>A0AA88YCX3</accession>
<organism evidence="1 2">
    <name type="scientific">Pinctada imbricata</name>
    <name type="common">Atlantic pearl-oyster</name>
    <name type="synonym">Pinctada martensii</name>
    <dbReference type="NCBI Taxonomy" id="66713"/>
    <lineage>
        <taxon>Eukaryota</taxon>
        <taxon>Metazoa</taxon>
        <taxon>Spiralia</taxon>
        <taxon>Lophotrochozoa</taxon>
        <taxon>Mollusca</taxon>
        <taxon>Bivalvia</taxon>
        <taxon>Autobranchia</taxon>
        <taxon>Pteriomorphia</taxon>
        <taxon>Pterioida</taxon>
        <taxon>Pterioidea</taxon>
        <taxon>Pteriidae</taxon>
        <taxon>Pinctada</taxon>
    </lineage>
</organism>
<dbReference type="Proteomes" id="UP001186944">
    <property type="component" value="Unassembled WGS sequence"/>
</dbReference>
<dbReference type="GO" id="GO:0022008">
    <property type="term" value="P:neurogenesis"/>
    <property type="evidence" value="ECO:0007669"/>
    <property type="project" value="TreeGrafter"/>
</dbReference>
<reference evidence="1" key="1">
    <citation type="submission" date="2019-08" db="EMBL/GenBank/DDBJ databases">
        <title>The improved chromosome-level genome for the pearl oyster Pinctada fucata martensii using PacBio sequencing and Hi-C.</title>
        <authorList>
            <person name="Zheng Z."/>
        </authorList>
    </citation>
    <scope>NUCLEOTIDE SEQUENCE</scope>
    <source>
        <strain evidence="1">ZZ-2019</strain>
        <tissue evidence="1">Adductor muscle</tissue>
    </source>
</reference>
<gene>
    <name evidence="1" type="ORF">FSP39_013374</name>
</gene>
<evidence type="ECO:0000313" key="2">
    <source>
        <dbReference type="Proteomes" id="UP001186944"/>
    </source>
</evidence>
<sequence>MKWASGECKRQGLHDTGTNRRYVLGDALYQIRIPTMSMEAYSQVAVKSGVLTDSEQLAIFKHLASGSVEPVQNFVTKPRKGKQIYYNHRV</sequence>
<name>A0AA88YCX3_PINIB</name>
<dbReference type="PANTHER" id="PTHR45774">
    <property type="entry name" value="BTB/POZ DOMAIN-CONTAINING"/>
    <property type="match status" value="1"/>
</dbReference>
<dbReference type="GO" id="GO:0005829">
    <property type="term" value="C:cytosol"/>
    <property type="evidence" value="ECO:0007669"/>
    <property type="project" value="TreeGrafter"/>
</dbReference>
<keyword evidence="2" id="KW-1185">Reference proteome</keyword>